<name>A0A133V5F2_9EURY</name>
<feature type="region of interest" description="Disordered" evidence="1">
    <location>
        <begin position="78"/>
        <end position="100"/>
    </location>
</feature>
<proteinExistence type="predicted"/>
<evidence type="ECO:0000313" key="3">
    <source>
        <dbReference type="Proteomes" id="UP000070344"/>
    </source>
</evidence>
<reference evidence="2 3" key="1">
    <citation type="journal article" date="2016" name="Sci. Rep.">
        <title>Metabolic traits of an uncultured archaeal lineage -MSBL1- from brine pools of the Red Sea.</title>
        <authorList>
            <person name="Mwirichia R."/>
            <person name="Alam I."/>
            <person name="Rashid M."/>
            <person name="Vinu M."/>
            <person name="Ba-Alawi W."/>
            <person name="Anthony Kamau A."/>
            <person name="Kamanda Ngugi D."/>
            <person name="Goker M."/>
            <person name="Klenk H.P."/>
            <person name="Bajic V."/>
            <person name="Stingl U."/>
        </authorList>
    </citation>
    <scope>NUCLEOTIDE SEQUENCE [LARGE SCALE GENOMIC DNA]</scope>
    <source>
        <strain evidence="2">SCGC-AAA259O05</strain>
    </source>
</reference>
<dbReference type="EMBL" id="LHXV01000005">
    <property type="protein sequence ID" value="KXB01647.1"/>
    <property type="molecule type" value="Genomic_DNA"/>
</dbReference>
<comment type="caution">
    <text evidence="2">The sequence shown here is derived from an EMBL/GenBank/DDBJ whole genome shotgun (WGS) entry which is preliminary data.</text>
</comment>
<dbReference type="Proteomes" id="UP000070344">
    <property type="component" value="Unassembled WGS sequence"/>
</dbReference>
<evidence type="ECO:0000256" key="1">
    <source>
        <dbReference type="SAM" id="MobiDB-lite"/>
    </source>
</evidence>
<accession>A0A133V5F2</accession>
<evidence type="ECO:0000313" key="2">
    <source>
        <dbReference type="EMBL" id="KXB01647.1"/>
    </source>
</evidence>
<organism evidence="2 3">
    <name type="scientific">candidate division MSBL1 archaeon SCGC-AAA259O05</name>
    <dbReference type="NCBI Taxonomy" id="1698271"/>
    <lineage>
        <taxon>Archaea</taxon>
        <taxon>Methanobacteriati</taxon>
        <taxon>Methanobacteriota</taxon>
        <taxon>candidate division MSBL1</taxon>
    </lineage>
</organism>
<keyword evidence="3" id="KW-1185">Reference proteome</keyword>
<protein>
    <submittedName>
        <fullName evidence="2">Uncharacterized protein</fullName>
    </submittedName>
</protein>
<dbReference type="AlphaFoldDB" id="A0A133V5F2"/>
<gene>
    <name evidence="2" type="ORF">AKJ41_00705</name>
</gene>
<sequence length="231" mass="26529">MPTREEHVKHCEELYGYGFEEIHRWMDGTVNFRGPNHRVDRHDPDDTPALAYAIFEDKIPDGEEKFIKDAVLEHIRQDVAESRGEEESKDRSHEEGEREKPLVMCSNCGEGIRSESSQHEVTIVENHGGVTSEICADCMLEITRNKTKFSESEGPRCMVCGDRYDPTKQKAEYLATAEESYEVRYRICRECWSRIGNIKEVGLGEDEYMGHLETPKDGEKVLILNDLAEQS</sequence>